<feature type="domain" description="HTH deoR-type" evidence="7">
    <location>
        <begin position="37"/>
        <end position="92"/>
    </location>
</feature>
<dbReference type="PATRIC" id="fig|993692.3.peg.628"/>
<dbReference type="InterPro" id="IPR036390">
    <property type="entry name" value="WH_DNA-bd_sf"/>
</dbReference>
<sequence length="290" mass="32993">MNSLYSENHSSKGRPFIHSLNITNNKYHCKKGLFMNKDERISNILNILDAHQKISIKRLSELIDESTSTLRRDLIVLEDSGKIQRTFGMVTLVPNSNIEFSSPYRLNEQTAGKKIMCRLLAKRITDNQAMYIDPSTTLSFLPPFLTHHHNLNIITDNLRVAVATSRMSNLHVFITGGELKPNSDSIVGSHAIQDLAMFRPQLAIMSCSTLDMHGAYMADIEQANIKRQMIANARESILVADHTKFKNNNSDYVQLASFPAWSTLITDRKPPIEFLVRLRRLKVNIIYPKI</sequence>
<comment type="function">
    <text evidence="6">Repressor of the lactose catabolism operon. Galactose-6-phosphate is the inducer.</text>
</comment>
<protein>
    <recommendedName>
        <fullName evidence="1">Lactose phosphotransferase system repressor</fullName>
    </recommendedName>
</protein>
<dbReference type="PROSITE" id="PS51000">
    <property type="entry name" value="HTH_DEOR_2"/>
    <property type="match status" value="1"/>
</dbReference>
<evidence type="ECO:0000256" key="5">
    <source>
        <dbReference type="ARBA" id="ARBA00023163"/>
    </source>
</evidence>
<dbReference type="SMART" id="SM01134">
    <property type="entry name" value="DeoRC"/>
    <property type="match status" value="1"/>
</dbReference>
<dbReference type="Pfam" id="PF08220">
    <property type="entry name" value="HTH_DeoR"/>
    <property type="match status" value="1"/>
</dbReference>
<dbReference type="InterPro" id="IPR018356">
    <property type="entry name" value="Tscrpt_reg_HTH_DeoR_CS"/>
</dbReference>
<dbReference type="SUPFAM" id="SSF100950">
    <property type="entry name" value="NagB/RpiA/CoA transferase-like"/>
    <property type="match status" value="1"/>
</dbReference>
<dbReference type="Gene3D" id="1.10.10.10">
    <property type="entry name" value="Winged helix-like DNA-binding domain superfamily/Winged helix DNA-binding domain"/>
    <property type="match status" value="1"/>
</dbReference>
<dbReference type="AlphaFoldDB" id="A0A0R2LBN1"/>
<dbReference type="InterPro" id="IPR050313">
    <property type="entry name" value="Carb_Metab_HTH_regulators"/>
</dbReference>
<organism evidence="8 9">
    <name type="scientific">Companilactobacillus kimchiensis</name>
    <dbReference type="NCBI Taxonomy" id="993692"/>
    <lineage>
        <taxon>Bacteria</taxon>
        <taxon>Bacillati</taxon>
        <taxon>Bacillota</taxon>
        <taxon>Bacilli</taxon>
        <taxon>Lactobacillales</taxon>
        <taxon>Lactobacillaceae</taxon>
        <taxon>Companilactobacillus</taxon>
    </lineage>
</organism>
<keyword evidence="3" id="KW-0805">Transcription regulation</keyword>
<gene>
    <name evidence="8" type="ORF">IV57_GL000621</name>
</gene>
<dbReference type="PANTHER" id="PTHR30363">
    <property type="entry name" value="HTH-TYPE TRANSCRIPTIONAL REGULATOR SRLR-RELATED"/>
    <property type="match status" value="1"/>
</dbReference>
<keyword evidence="5" id="KW-0804">Transcription</keyword>
<dbReference type="InterPro" id="IPR037171">
    <property type="entry name" value="NagB/RpiA_transferase-like"/>
</dbReference>
<dbReference type="Proteomes" id="UP000051006">
    <property type="component" value="Unassembled WGS sequence"/>
</dbReference>
<dbReference type="STRING" id="993692.IV57_GL000621"/>
<evidence type="ECO:0000256" key="2">
    <source>
        <dbReference type="ARBA" id="ARBA00022491"/>
    </source>
</evidence>
<dbReference type="EMBL" id="JQCF01000013">
    <property type="protein sequence ID" value="KRN99051.1"/>
    <property type="molecule type" value="Genomic_DNA"/>
</dbReference>
<proteinExistence type="predicted"/>
<dbReference type="InterPro" id="IPR001034">
    <property type="entry name" value="DeoR_HTH"/>
</dbReference>
<keyword evidence="4" id="KW-0238">DNA-binding</keyword>
<evidence type="ECO:0000313" key="8">
    <source>
        <dbReference type="EMBL" id="KRN99051.1"/>
    </source>
</evidence>
<dbReference type="SUPFAM" id="SSF46785">
    <property type="entry name" value="Winged helix' DNA-binding domain"/>
    <property type="match status" value="1"/>
</dbReference>
<evidence type="ECO:0000256" key="1">
    <source>
        <dbReference type="ARBA" id="ARBA00021390"/>
    </source>
</evidence>
<keyword evidence="2" id="KW-0678">Repressor</keyword>
<accession>A0A0R2LBN1</accession>
<dbReference type="GO" id="GO:0003677">
    <property type="term" value="F:DNA binding"/>
    <property type="evidence" value="ECO:0007669"/>
    <property type="project" value="UniProtKB-KW"/>
</dbReference>
<dbReference type="InterPro" id="IPR014036">
    <property type="entry name" value="DeoR-like_C"/>
</dbReference>
<evidence type="ECO:0000259" key="7">
    <source>
        <dbReference type="PROSITE" id="PS51000"/>
    </source>
</evidence>
<keyword evidence="9" id="KW-1185">Reference proteome</keyword>
<comment type="caution">
    <text evidence="8">The sequence shown here is derived from an EMBL/GenBank/DDBJ whole genome shotgun (WGS) entry which is preliminary data.</text>
</comment>
<dbReference type="PROSITE" id="PS00894">
    <property type="entry name" value="HTH_DEOR_1"/>
    <property type="match status" value="1"/>
</dbReference>
<dbReference type="InterPro" id="IPR036388">
    <property type="entry name" value="WH-like_DNA-bd_sf"/>
</dbReference>
<dbReference type="GO" id="GO:0003700">
    <property type="term" value="F:DNA-binding transcription factor activity"/>
    <property type="evidence" value="ECO:0007669"/>
    <property type="project" value="InterPro"/>
</dbReference>
<dbReference type="SMART" id="SM00420">
    <property type="entry name" value="HTH_DEOR"/>
    <property type="match status" value="1"/>
</dbReference>
<reference evidence="8 9" key="1">
    <citation type="journal article" date="2015" name="Genome Announc.">
        <title>Expanding the biotechnology potential of lactobacilli through comparative genomics of 213 strains and associated genera.</title>
        <authorList>
            <person name="Sun Z."/>
            <person name="Harris H.M."/>
            <person name="McCann A."/>
            <person name="Guo C."/>
            <person name="Argimon S."/>
            <person name="Zhang W."/>
            <person name="Yang X."/>
            <person name="Jeffery I.B."/>
            <person name="Cooney J.C."/>
            <person name="Kagawa T.F."/>
            <person name="Liu W."/>
            <person name="Song Y."/>
            <person name="Salvetti E."/>
            <person name="Wrobel A."/>
            <person name="Rasinkangas P."/>
            <person name="Parkhill J."/>
            <person name="Rea M.C."/>
            <person name="O'Sullivan O."/>
            <person name="Ritari J."/>
            <person name="Douillard F.P."/>
            <person name="Paul Ross R."/>
            <person name="Yang R."/>
            <person name="Briner A.E."/>
            <person name="Felis G.E."/>
            <person name="de Vos W.M."/>
            <person name="Barrangou R."/>
            <person name="Klaenhammer T.R."/>
            <person name="Caufield P.W."/>
            <person name="Cui Y."/>
            <person name="Zhang H."/>
            <person name="O'Toole P.W."/>
        </authorList>
    </citation>
    <scope>NUCLEOTIDE SEQUENCE [LARGE SCALE GENOMIC DNA]</scope>
    <source>
        <strain evidence="8 9">DSM 24716</strain>
    </source>
</reference>
<evidence type="ECO:0000256" key="6">
    <source>
        <dbReference type="ARBA" id="ARBA00024937"/>
    </source>
</evidence>
<evidence type="ECO:0000313" key="9">
    <source>
        <dbReference type="Proteomes" id="UP000051006"/>
    </source>
</evidence>
<name>A0A0R2LBN1_9LACO</name>
<evidence type="ECO:0000256" key="3">
    <source>
        <dbReference type="ARBA" id="ARBA00023015"/>
    </source>
</evidence>
<evidence type="ECO:0000256" key="4">
    <source>
        <dbReference type="ARBA" id="ARBA00023125"/>
    </source>
</evidence>
<dbReference type="PANTHER" id="PTHR30363:SF4">
    <property type="entry name" value="GLYCEROL-3-PHOSPHATE REGULON REPRESSOR"/>
    <property type="match status" value="1"/>
</dbReference>
<dbReference type="Pfam" id="PF00455">
    <property type="entry name" value="DeoRC"/>
    <property type="match status" value="1"/>
</dbReference>